<keyword evidence="5 6" id="KW-0472">Membrane</keyword>
<dbReference type="GO" id="GO:0022857">
    <property type="term" value="F:transmembrane transporter activity"/>
    <property type="evidence" value="ECO:0007669"/>
    <property type="project" value="InterPro"/>
</dbReference>
<evidence type="ECO:0000256" key="3">
    <source>
        <dbReference type="ARBA" id="ARBA00022692"/>
    </source>
</evidence>
<evidence type="ECO:0000259" key="7">
    <source>
        <dbReference type="PROSITE" id="PS50850"/>
    </source>
</evidence>
<protein>
    <recommendedName>
        <fullName evidence="7">Major facilitator superfamily (MFS) profile domain-containing protein</fullName>
    </recommendedName>
</protein>
<evidence type="ECO:0000256" key="6">
    <source>
        <dbReference type="SAM" id="Phobius"/>
    </source>
</evidence>
<evidence type="ECO:0000256" key="5">
    <source>
        <dbReference type="ARBA" id="ARBA00023136"/>
    </source>
</evidence>
<feature type="domain" description="Major facilitator superfamily (MFS) profile" evidence="7">
    <location>
        <begin position="1"/>
        <end position="57"/>
    </location>
</feature>
<dbReference type="PROSITE" id="PS50850">
    <property type="entry name" value="MFS"/>
    <property type="match status" value="1"/>
</dbReference>
<evidence type="ECO:0000256" key="1">
    <source>
        <dbReference type="ARBA" id="ARBA00004651"/>
    </source>
</evidence>
<evidence type="ECO:0000256" key="4">
    <source>
        <dbReference type="ARBA" id="ARBA00022989"/>
    </source>
</evidence>
<dbReference type="InterPro" id="IPR020846">
    <property type="entry name" value="MFS_dom"/>
</dbReference>
<sequence length="57" mass="6244">MLYLIYKLTAGYAENIYVLTITYGVIIGAGVGSVYGPPMTVVAKWFPEKKVSLQVLC</sequence>
<dbReference type="Proteomes" id="UP000192478">
    <property type="component" value="Chromosome"/>
</dbReference>
<comment type="subcellular location">
    <subcellularLocation>
        <location evidence="1">Cell membrane</location>
        <topology evidence="1">Multi-pass membrane protein</topology>
    </subcellularLocation>
</comment>
<evidence type="ECO:0000313" key="8">
    <source>
        <dbReference type="EMBL" id="ARE86392.1"/>
    </source>
</evidence>
<dbReference type="GO" id="GO:0005886">
    <property type="term" value="C:plasma membrane"/>
    <property type="evidence" value="ECO:0007669"/>
    <property type="project" value="UniProtKB-SubCell"/>
</dbReference>
<keyword evidence="2" id="KW-0813">Transport</keyword>
<dbReference type="SUPFAM" id="SSF103473">
    <property type="entry name" value="MFS general substrate transporter"/>
    <property type="match status" value="1"/>
</dbReference>
<dbReference type="AlphaFoldDB" id="A0AAC9RIF7"/>
<evidence type="ECO:0000256" key="2">
    <source>
        <dbReference type="ARBA" id="ARBA00022448"/>
    </source>
</evidence>
<feature type="transmembrane region" description="Helical" evidence="6">
    <location>
        <begin position="16"/>
        <end position="36"/>
    </location>
</feature>
<dbReference type="InterPro" id="IPR036259">
    <property type="entry name" value="MFS_trans_sf"/>
</dbReference>
<name>A0AAC9RIF7_9CLOT</name>
<keyword evidence="4 6" id="KW-1133">Transmembrane helix</keyword>
<keyword evidence="3 6" id="KW-0812">Transmembrane</keyword>
<gene>
    <name evidence="8" type="ORF">CLFO_07140</name>
</gene>
<reference evidence="8 9" key="1">
    <citation type="submission" date="2017-03" db="EMBL/GenBank/DDBJ databases">
        <title>Complete sequence of Clostridium formicaceticum DSM 92.</title>
        <authorList>
            <person name="Poehlein A."/>
            <person name="Karl M."/>
            <person name="Bengelsdorf F.R."/>
            <person name="Duerre P."/>
            <person name="Daniel R."/>
        </authorList>
    </citation>
    <scope>NUCLEOTIDE SEQUENCE [LARGE SCALE GENOMIC DNA]</scope>
    <source>
        <strain evidence="8 9">DSM 92</strain>
    </source>
</reference>
<proteinExistence type="predicted"/>
<evidence type="ECO:0000313" key="9">
    <source>
        <dbReference type="Proteomes" id="UP000192478"/>
    </source>
</evidence>
<accession>A0AAC9RIF7</accession>
<organism evidence="8 9">
    <name type="scientific">Clostridium formicaceticum</name>
    <dbReference type="NCBI Taxonomy" id="1497"/>
    <lineage>
        <taxon>Bacteria</taxon>
        <taxon>Bacillati</taxon>
        <taxon>Bacillota</taxon>
        <taxon>Clostridia</taxon>
        <taxon>Eubacteriales</taxon>
        <taxon>Clostridiaceae</taxon>
        <taxon>Clostridium</taxon>
    </lineage>
</organism>
<dbReference type="EMBL" id="CP020559">
    <property type="protein sequence ID" value="ARE86392.1"/>
    <property type="molecule type" value="Genomic_DNA"/>
</dbReference>